<accession>A0A2S9JHH9</accession>
<dbReference type="PANTHER" id="PTHR47738:SF1">
    <property type="entry name" value="NITROGEN REGULATORY PROTEIN"/>
    <property type="match status" value="1"/>
</dbReference>
<dbReference type="PANTHER" id="PTHR47738">
    <property type="entry name" value="PTS SYSTEM FRUCTOSE-LIKE EIIA COMPONENT-RELATED"/>
    <property type="match status" value="1"/>
</dbReference>
<evidence type="ECO:0000313" key="2">
    <source>
        <dbReference type="EMBL" id="PRD52436.1"/>
    </source>
</evidence>
<dbReference type="PROSITE" id="PS51094">
    <property type="entry name" value="PTS_EIIA_TYPE_2"/>
    <property type="match status" value="1"/>
</dbReference>
<dbReference type="Proteomes" id="UP000238563">
    <property type="component" value="Unassembled WGS sequence"/>
</dbReference>
<dbReference type="InterPro" id="IPR016152">
    <property type="entry name" value="PTrfase/Anion_transptr"/>
</dbReference>
<dbReference type="OrthoDB" id="95460at2"/>
<feature type="domain" description="PTS EIIA type-2" evidence="1">
    <location>
        <begin position="7"/>
        <end position="150"/>
    </location>
</feature>
<dbReference type="InterPro" id="IPR051541">
    <property type="entry name" value="PTS_SugarTrans_NitroReg"/>
</dbReference>
<dbReference type="Gene3D" id="3.40.930.10">
    <property type="entry name" value="Mannitol-specific EII, Chain A"/>
    <property type="match status" value="1"/>
</dbReference>
<evidence type="ECO:0000313" key="3">
    <source>
        <dbReference type="Proteomes" id="UP000238563"/>
    </source>
</evidence>
<dbReference type="InterPro" id="IPR002178">
    <property type="entry name" value="PTS_EIIA_type-2_dom"/>
</dbReference>
<gene>
    <name evidence="2" type="ORF">C5750_16245</name>
</gene>
<protein>
    <submittedName>
        <fullName evidence="2">Transcriptional regulator</fullName>
    </submittedName>
</protein>
<proteinExistence type="predicted"/>
<reference evidence="2 3" key="1">
    <citation type="submission" date="2018-02" db="EMBL/GenBank/DDBJ databases">
        <title>The draft genome of Phyllobacterium myrsinacearum DSM5892.</title>
        <authorList>
            <person name="Li L."/>
            <person name="Liu L."/>
            <person name="Zhang X."/>
            <person name="Wang T."/>
        </authorList>
    </citation>
    <scope>NUCLEOTIDE SEQUENCE [LARGE SCALE GENOMIC DNA]</scope>
    <source>
        <strain evidence="2 3">DSM 5892</strain>
    </source>
</reference>
<dbReference type="SUPFAM" id="SSF55804">
    <property type="entry name" value="Phoshotransferase/anion transport protein"/>
    <property type="match status" value="1"/>
</dbReference>
<keyword evidence="3" id="KW-1185">Reference proteome</keyword>
<comment type="caution">
    <text evidence="2">The sequence shown here is derived from an EMBL/GenBank/DDBJ whole genome shotgun (WGS) entry which is preliminary data.</text>
</comment>
<sequence>MRMKLADYLKLDDVMCDLEVSSKTQALHAMADVVSRDGGVPAAALLAALQKRERLGSTGIGQGVAIPHTRIEGVETPRACLARLKKPVEFAAIDDLPVDIILMLITPDAEVNRHLNVLAQFTRRLRFPGVLEGMRTAADARTLCAHLTDKA</sequence>
<dbReference type="GO" id="GO:0030295">
    <property type="term" value="F:protein kinase activator activity"/>
    <property type="evidence" value="ECO:0007669"/>
    <property type="project" value="TreeGrafter"/>
</dbReference>
<name>A0A2S9JHH9_9HYPH</name>
<dbReference type="AlphaFoldDB" id="A0A2S9JHH9"/>
<organism evidence="2 3">
    <name type="scientific">Phyllobacterium myrsinacearum</name>
    <dbReference type="NCBI Taxonomy" id="28101"/>
    <lineage>
        <taxon>Bacteria</taxon>
        <taxon>Pseudomonadati</taxon>
        <taxon>Pseudomonadota</taxon>
        <taxon>Alphaproteobacteria</taxon>
        <taxon>Hyphomicrobiales</taxon>
        <taxon>Phyllobacteriaceae</taxon>
        <taxon>Phyllobacterium</taxon>
    </lineage>
</organism>
<evidence type="ECO:0000259" key="1">
    <source>
        <dbReference type="PROSITE" id="PS51094"/>
    </source>
</evidence>
<dbReference type="EMBL" id="PVBT01000004">
    <property type="protein sequence ID" value="PRD52436.1"/>
    <property type="molecule type" value="Genomic_DNA"/>
</dbReference>
<dbReference type="Pfam" id="PF00359">
    <property type="entry name" value="PTS_EIIA_2"/>
    <property type="match status" value="1"/>
</dbReference>
<dbReference type="CDD" id="cd00211">
    <property type="entry name" value="PTS_IIA_fru"/>
    <property type="match status" value="1"/>
</dbReference>